<keyword evidence="9 13" id="KW-0489">Methyltransferase</keyword>
<evidence type="ECO:0000313" key="14">
    <source>
        <dbReference type="Proteomes" id="UP000295788"/>
    </source>
</evidence>
<dbReference type="PANTHER" id="PTHR30487">
    <property type="entry name" value="TYPE 4 PREPILIN-LIKE PROTEINS LEADER PEPTIDE-PROCESSING ENZYME"/>
    <property type="match status" value="1"/>
</dbReference>
<comment type="subcellular location">
    <subcellularLocation>
        <location evidence="1">Cell inner membrane</location>
        <topology evidence="1">Multi-pass membrane protein</topology>
    </subcellularLocation>
    <subcellularLocation>
        <location evidence="9">Cell membrane</location>
        <topology evidence="9">Multi-pass membrane protein</topology>
    </subcellularLocation>
</comment>
<dbReference type="InterPro" id="IPR050882">
    <property type="entry name" value="Prepilin_peptidase/N-MTase"/>
</dbReference>
<reference evidence="13 14" key="1">
    <citation type="submission" date="2019-03" db="EMBL/GenBank/DDBJ databases">
        <title>Genomic Encyclopedia of Type Strains, Phase IV (KMG-IV): sequencing the most valuable type-strain genomes for metagenomic binning, comparative biology and taxonomic classification.</title>
        <authorList>
            <person name="Goeker M."/>
        </authorList>
    </citation>
    <scope>NUCLEOTIDE SEQUENCE [LARGE SCALE GENOMIC DNA]</scope>
    <source>
        <strain evidence="13 14">DSM 23802</strain>
    </source>
</reference>
<dbReference type="Pfam" id="PF06750">
    <property type="entry name" value="A24_N_bact"/>
    <property type="match status" value="1"/>
</dbReference>
<comment type="similarity">
    <text evidence="2 8">Belongs to the peptidase A24 family.</text>
</comment>
<dbReference type="OrthoDB" id="9789291at2"/>
<dbReference type="AlphaFoldDB" id="A0A4R3K872"/>
<comment type="caution">
    <text evidence="13">The sequence shown here is derived from an EMBL/GenBank/DDBJ whole genome shotgun (WGS) entry which is preliminary data.</text>
</comment>
<dbReference type="RefSeq" id="WP_132770320.1">
    <property type="nucleotide sequence ID" value="NZ_SMAB01000023.1"/>
</dbReference>
<feature type="transmembrane region" description="Helical" evidence="10">
    <location>
        <begin position="148"/>
        <end position="166"/>
    </location>
</feature>
<keyword evidence="14" id="KW-1185">Reference proteome</keyword>
<dbReference type="GO" id="GO:0008168">
    <property type="term" value="F:methyltransferase activity"/>
    <property type="evidence" value="ECO:0007669"/>
    <property type="project" value="UniProtKB-KW"/>
</dbReference>
<dbReference type="EC" id="2.1.1.-" evidence="9"/>
<dbReference type="GO" id="GO:0004190">
    <property type="term" value="F:aspartic-type endopeptidase activity"/>
    <property type="evidence" value="ECO:0007669"/>
    <property type="project" value="UniProtKB-EC"/>
</dbReference>
<dbReference type="PRINTS" id="PR00864">
    <property type="entry name" value="PREPILNPTASE"/>
</dbReference>
<feature type="transmembrane region" description="Helical" evidence="10">
    <location>
        <begin position="224"/>
        <end position="243"/>
    </location>
</feature>
<keyword evidence="3" id="KW-1003">Cell membrane</keyword>
<dbReference type="EC" id="3.4.23.43" evidence="9"/>
<evidence type="ECO:0000256" key="8">
    <source>
        <dbReference type="RuleBase" id="RU003793"/>
    </source>
</evidence>
<evidence type="ECO:0000259" key="11">
    <source>
        <dbReference type="Pfam" id="PF01478"/>
    </source>
</evidence>
<comment type="function">
    <text evidence="9">Plays an essential role in type IV pili and type II pseudopili formation by proteolytically removing the leader sequence from substrate proteins and subsequently monomethylating the alpha-amino group of the newly exposed N-terminal phenylalanine.</text>
</comment>
<keyword evidence="9" id="KW-0378">Hydrolase</keyword>
<evidence type="ECO:0000256" key="2">
    <source>
        <dbReference type="ARBA" id="ARBA00005801"/>
    </source>
</evidence>
<comment type="catalytic activity">
    <reaction evidence="9">
        <text>Typically cleaves a -Gly-|-Phe- bond to release an N-terminal, basic peptide of 5-8 residues from type IV prepilin, and then N-methylates the new N-terminal amino group, the methyl donor being S-adenosyl-L-methionine.</text>
        <dbReference type="EC" id="3.4.23.43"/>
    </reaction>
</comment>
<dbReference type="EMBL" id="SMAB01000023">
    <property type="protein sequence ID" value="TCS79048.1"/>
    <property type="molecule type" value="Genomic_DNA"/>
</dbReference>
<evidence type="ECO:0000256" key="4">
    <source>
        <dbReference type="ARBA" id="ARBA00022519"/>
    </source>
</evidence>
<name>A0A4R3K872_9BACI</name>
<feature type="domain" description="Prepilin type IV endopeptidase peptidase" evidence="11">
    <location>
        <begin position="106"/>
        <end position="207"/>
    </location>
</feature>
<gene>
    <name evidence="13" type="ORF">EDD72_1239</name>
</gene>
<feature type="transmembrane region" description="Helical" evidence="10">
    <location>
        <begin position="74"/>
        <end position="94"/>
    </location>
</feature>
<keyword evidence="9" id="KW-0511">Multifunctional enzyme</keyword>
<evidence type="ECO:0000256" key="6">
    <source>
        <dbReference type="ARBA" id="ARBA00022989"/>
    </source>
</evidence>
<keyword evidence="9" id="KW-0645">Protease</keyword>
<dbReference type="InterPro" id="IPR014032">
    <property type="entry name" value="Peptidase_A24A_bac"/>
</dbReference>
<evidence type="ECO:0000256" key="5">
    <source>
        <dbReference type="ARBA" id="ARBA00022692"/>
    </source>
</evidence>
<dbReference type="Pfam" id="PF01478">
    <property type="entry name" value="Peptidase_A24"/>
    <property type="match status" value="1"/>
</dbReference>
<evidence type="ECO:0000256" key="1">
    <source>
        <dbReference type="ARBA" id="ARBA00004429"/>
    </source>
</evidence>
<feature type="transmembrane region" description="Helical" evidence="10">
    <location>
        <begin position="6"/>
        <end position="25"/>
    </location>
</feature>
<keyword evidence="6 10" id="KW-1133">Transmembrane helix</keyword>
<feature type="transmembrane region" description="Helical" evidence="10">
    <location>
        <begin position="100"/>
        <end position="120"/>
    </location>
</feature>
<evidence type="ECO:0000256" key="7">
    <source>
        <dbReference type="ARBA" id="ARBA00023136"/>
    </source>
</evidence>
<accession>A0A4R3K872</accession>
<dbReference type="InterPro" id="IPR000045">
    <property type="entry name" value="Prepilin_IV_endopep_pep"/>
</dbReference>
<evidence type="ECO:0000256" key="3">
    <source>
        <dbReference type="ARBA" id="ARBA00022475"/>
    </source>
</evidence>
<evidence type="ECO:0000256" key="10">
    <source>
        <dbReference type="SAM" id="Phobius"/>
    </source>
</evidence>
<protein>
    <recommendedName>
        <fullName evidence="9">Prepilin leader peptidase/N-methyltransferase</fullName>
        <ecNumber evidence="9">2.1.1.-</ecNumber>
        <ecNumber evidence="9">3.4.23.43</ecNumber>
    </recommendedName>
</protein>
<organism evidence="13 14">
    <name type="scientific">Tepidibacillus fermentans</name>
    <dbReference type="NCBI Taxonomy" id="1281767"/>
    <lineage>
        <taxon>Bacteria</taxon>
        <taxon>Bacillati</taxon>
        <taxon>Bacillota</taxon>
        <taxon>Bacilli</taxon>
        <taxon>Bacillales</taxon>
        <taxon>Bacillaceae</taxon>
        <taxon>Tepidibacillus</taxon>
    </lineage>
</organism>
<keyword evidence="7 10" id="KW-0472">Membrane</keyword>
<evidence type="ECO:0000313" key="13">
    <source>
        <dbReference type="EMBL" id="TCS79048.1"/>
    </source>
</evidence>
<evidence type="ECO:0000256" key="9">
    <source>
        <dbReference type="RuleBase" id="RU003794"/>
    </source>
</evidence>
<dbReference type="GO" id="GO:0005886">
    <property type="term" value="C:plasma membrane"/>
    <property type="evidence" value="ECO:0007669"/>
    <property type="project" value="UniProtKB-SubCell"/>
</dbReference>
<feature type="domain" description="Prepilin peptidase A24 N-terminal" evidence="12">
    <location>
        <begin position="11"/>
        <end position="92"/>
    </location>
</feature>
<dbReference type="Proteomes" id="UP000295788">
    <property type="component" value="Unassembled WGS sequence"/>
</dbReference>
<feature type="transmembrane region" description="Helical" evidence="10">
    <location>
        <begin position="127"/>
        <end position="142"/>
    </location>
</feature>
<dbReference type="PANTHER" id="PTHR30487:SF0">
    <property type="entry name" value="PREPILIN LEADER PEPTIDASE_N-METHYLTRANSFERASE-RELATED"/>
    <property type="match status" value="1"/>
</dbReference>
<sequence length="250" mass="28154">MNLLLLILYILLSLFIGSFLNVVALRIPKNESILFPSSHCPACNHRLAAIDLIPIFSYFGLRGKCRYCGAKISLIYPFGEFLTLVIFLLIPYFFGISKELYIAYPFAMVMIVVTLSDIRYQIIPDKITYPGILFFLVLRLFIHPLPYLHYLLGALIGGGLLLLIAIISRGGMGGGDIKLFFLIGLVLGWQNTLLALFLSTGIGAIIGGLLLLLRMIKRKQMIPFGPFIFIGTMITYFLGNQIWEWYLGLY</sequence>
<proteinExistence type="inferred from homology"/>
<keyword evidence="4" id="KW-0997">Cell inner membrane</keyword>
<evidence type="ECO:0000259" key="12">
    <source>
        <dbReference type="Pfam" id="PF06750"/>
    </source>
</evidence>
<dbReference type="InterPro" id="IPR010627">
    <property type="entry name" value="Prepilin_pept_A24_N"/>
</dbReference>
<dbReference type="Gene3D" id="1.20.120.1220">
    <property type="match status" value="1"/>
</dbReference>
<dbReference type="GO" id="GO:0032259">
    <property type="term" value="P:methylation"/>
    <property type="evidence" value="ECO:0007669"/>
    <property type="project" value="UniProtKB-KW"/>
</dbReference>
<keyword evidence="9 13" id="KW-0808">Transferase</keyword>
<keyword evidence="5 9" id="KW-0812">Transmembrane</keyword>
<feature type="transmembrane region" description="Helical" evidence="10">
    <location>
        <begin position="195"/>
        <end position="212"/>
    </location>
</feature>
<dbReference type="GO" id="GO:0006465">
    <property type="term" value="P:signal peptide processing"/>
    <property type="evidence" value="ECO:0007669"/>
    <property type="project" value="TreeGrafter"/>
</dbReference>